<dbReference type="PANTHER" id="PTHR37938">
    <property type="entry name" value="BLL0215 PROTEIN"/>
    <property type="match status" value="1"/>
</dbReference>
<dbReference type="Proteomes" id="UP001589748">
    <property type="component" value="Unassembled WGS sequence"/>
</dbReference>
<feature type="transmembrane region" description="Helical" evidence="2">
    <location>
        <begin position="143"/>
        <end position="165"/>
    </location>
</feature>
<feature type="domain" description="YdbS-like PH" evidence="3">
    <location>
        <begin position="164"/>
        <end position="234"/>
    </location>
</feature>
<keyword evidence="5" id="KW-1185">Reference proteome</keyword>
<organism evidence="4 5">
    <name type="scientific">Kineococcus gynurae</name>
    <dbReference type="NCBI Taxonomy" id="452979"/>
    <lineage>
        <taxon>Bacteria</taxon>
        <taxon>Bacillati</taxon>
        <taxon>Actinomycetota</taxon>
        <taxon>Actinomycetes</taxon>
        <taxon>Kineosporiales</taxon>
        <taxon>Kineosporiaceae</taxon>
        <taxon>Kineococcus</taxon>
    </lineage>
</organism>
<dbReference type="InterPro" id="IPR005182">
    <property type="entry name" value="YdbS-like_PH"/>
</dbReference>
<feature type="region of interest" description="Disordered" evidence="1">
    <location>
        <begin position="23"/>
        <end position="82"/>
    </location>
</feature>
<dbReference type="EMBL" id="JBHMDM010000005">
    <property type="protein sequence ID" value="MFB9377560.1"/>
    <property type="molecule type" value="Genomic_DNA"/>
</dbReference>
<feature type="transmembrane region" description="Helical" evidence="2">
    <location>
        <begin position="117"/>
        <end position="137"/>
    </location>
</feature>
<comment type="caution">
    <text evidence="4">The sequence shown here is derived from an EMBL/GenBank/DDBJ whole genome shotgun (WGS) entry which is preliminary data.</text>
</comment>
<evidence type="ECO:0000256" key="2">
    <source>
        <dbReference type="SAM" id="Phobius"/>
    </source>
</evidence>
<feature type="region of interest" description="Disordered" evidence="1">
    <location>
        <begin position="244"/>
        <end position="274"/>
    </location>
</feature>
<sequence>MASGLSRLVAFLRGEDQVQVPGTSVRVTRSAVQPKAADRPRASTRRGIGLPVRPPAPARPSRTGPVTRETPPLARRRRPARAPREIPARRLPDYIRHGYIAEGEKVLWTERRHEIQLLEPFGTAVAFLVLSIWWAVAVDAGSATVPFLGFAVALVRAAWCFLVWSRDWLIVTDERLLRVYGVLNQRAVSVPKSKISQRKLRRPVLGRLLDYGTILIDSVGNDHEMHELKLVPEPLRADEVMHERIDHPPARRPHGLRSRLTLRRAARRRDDSRG</sequence>
<evidence type="ECO:0000313" key="4">
    <source>
        <dbReference type="EMBL" id="MFB9377560.1"/>
    </source>
</evidence>
<evidence type="ECO:0000259" key="3">
    <source>
        <dbReference type="Pfam" id="PF03703"/>
    </source>
</evidence>
<accession>A0ABV5LU27</accession>
<dbReference type="PANTHER" id="PTHR37938:SF1">
    <property type="entry name" value="BLL0215 PROTEIN"/>
    <property type="match status" value="1"/>
</dbReference>
<reference evidence="4 5" key="1">
    <citation type="submission" date="2024-09" db="EMBL/GenBank/DDBJ databases">
        <authorList>
            <person name="Sun Q."/>
            <person name="Mori K."/>
        </authorList>
    </citation>
    <scope>NUCLEOTIDE SEQUENCE [LARGE SCALE GENOMIC DNA]</scope>
    <source>
        <strain evidence="4 5">TISTR 1856</strain>
    </source>
</reference>
<proteinExistence type="predicted"/>
<gene>
    <name evidence="4" type="ORF">ACFFVI_11320</name>
</gene>
<feature type="compositionally biased region" description="Basic residues" evidence="1">
    <location>
        <begin position="250"/>
        <end position="267"/>
    </location>
</feature>
<name>A0ABV5LU27_9ACTN</name>
<evidence type="ECO:0000313" key="5">
    <source>
        <dbReference type="Proteomes" id="UP001589748"/>
    </source>
</evidence>
<dbReference type="RefSeq" id="WP_380138917.1">
    <property type="nucleotide sequence ID" value="NZ_JBHLUI010000010.1"/>
</dbReference>
<keyword evidence="2" id="KW-0812">Transmembrane</keyword>
<keyword evidence="2" id="KW-1133">Transmembrane helix</keyword>
<dbReference type="Pfam" id="PF03703">
    <property type="entry name" value="bPH_2"/>
    <property type="match status" value="1"/>
</dbReference>
<protein>
    <submittedName>
        <fullName evidence="4">PH domain-containing protein</fullName>
    </submittedName>
</protein>
<evidence type="ECO:0000256" key="1">
    <source>
        <dbReference type="SAM" id="MobiDB-lite"/>
    </source>
</evidence>
<keyword evidence="2" id="KW-0472">Membrane</keyword>